<keyword evidence="8" id="KW-0732">Signal</keyword>
<proteinExistence type="inferred from homology"/>
<dbReference type="WBParaSite" id="MBELARI_LOCUS14457">
    <property type="protein sequence ID" value="MBELARI_LOCUS14457"/>
    <property type="gene ID" value="MBELARI_LOCUS14457"/>
</dbReference>
<evidence type="ECO:0000313" key="11">
    <source>
        <dbReference type="WBParaSite" id="MBELARI_LOCUS14457"/>
    </source>
</evidence>
<feature type="disulfide bond" evidence="6">
    <location>
        <begin position="391"/>
        <end position="400"/>
    </location>
</feature>
<sequence length="419" mass="48214">MKLLYIVFFTFISYSNCVERFQIYWNVPAKKCTNLSLDDPEASIIHNEKLVFHGPGADKVAIVYGARFGQWPHINRESHEQFYGGIPQKGNLTAHFEKLQTDLDMLVPNPNFNGLFVIDMERWIPYYDLNSLNLKIYKNASLEYAKQQSPSLNETALEEKARNDWNKAAKQWFTGTINFVKKKRPGAKIGFYAYPITDHHVGQHNRTEIIESVQEGNDEMATWFYSNLDFLMPEIYLRKRVHGNNRMNEWIHIQANLGEARRIQDRLQGKHQLVPYTKFERDPKKGDAPHFYSDVDLCKTVTLARQMGANGAIFWSVHHTTREIKSNENGGATCDALTPYVNDRLVPYLAKDVQAADTCSKKQCSGHGTCYTKKMMTHCEELPFDEMNCVCDQGWMGDRCESELTNKATLDDTTTVQPN</sequence>
<keyword evidence="7" id="KW-0326">Glycosidase</keyword>
<dbReference type="PROSITE" id="PS00022">
    <property type="entry name" value="EGF_1"/>
    <property type="match status" value="1"/>
</dbReference>
<accession>A0AAF3EKB3</accession>
<evidence type="ECO:0000256" key="3">
    <source>
        <dbReference type="PIRNR" id="PIRNR038193"/>
    </source>
</evidence>
<dbReference type="GO" id="GO:0005975">
    <property type="term" value="P:carbohydrate metabolic process"/>
    <property type="evidence" value="ECO:0007669"/>
    <property type="project" value="UniProtKB-UniRule"/>
</dbReference>
<evidence type="ECO:0000256" key="1">
    <source>
        <dbReference type="ARBA" id="ARBA00008871"/>
    </source>
</evidence>
<organism evidence="10 11">
    <name type="scientific">Mesorhabditis belari</name>
    <dbReference type="NCBI Taxonomy" id="2138241"/>
    <lineage>
        <taxon>Eukaryota</taxon>
        <taxon>Metazoa</taxon>
        <taxon>Ecdysozoa</taxon>
        <taxon>Nematoda</taxon>
        <taxon>Chromadorea</taxon>
        <taxon>Rhabditida</taxon>
        <taxon>Rhabditina</taxon>
        <taxon>Rhabditomorpha</taxon>
        <taxon>Rhabditoidea</taxon>
        <taxon>Rhabditidae</taxon>
        <taxon>Mesorhabditinae</taxon>
        <taxon>Mesorhabditis</taxon>
    </lineage>
</organism>
<dbReference type="Gene3D" id="3.20.20.70">
    <property type="entry name" value="Aldolase class I"/>
    <property type="match status" value="1"/>
</dbReference>
<dbReference type="PRINTS" id="PR00846">
    <property type="entry name" value="GLHYDRLASE56"/>
</dbReference>
<evidence type="ECO:0000256" key="8">
    <source>
        <dbReference type="SAM" id="SignalP"/>
    </source>
</evidence>
<evidence type="ECO:0000256" key="7">
    <source>
        <dbReference type="RuleBase" id="RU610713"/>
    </source>
</evidence>
<keyword evidence="6" id="KW-0245">EGF-like domain</keyword>
<comment type="caution">
    <text evidence="6">Lacks conserved residue(s) required for the propagation of feature annotation.</text>
</comment>
<evidence type="ECO:0000256" key="5">
    <source>
        <dbReference type="PIRSR" id="PIRSR038193-3"/>
    </source>
</evidence>
<feature type="signal peptide" evidence="8">
    <location>
        <begin position="1"/>
        <end position="17"/>
    </location>
</feature>
<keyword evidence="10" id="KW-1185">Reference proteome</keyword>
<keyword evidence="7" id="KW-0378">Hydrolase</keyword>
<dbReference type="InterPro" id="IPR000742">
    <property type="entry name" value="EGF"/>
</dbReference>
<feature type="disulfide bond" evidence="5">
    <location>
        <begin position="32"/>
        <end position="334"/>
    </location>
</feature>
<dbReference type="Proteomes" id="UP000887575">
    <property type="component" value="Unassembled WGS sequence"/>
</dbReference>
<protein>
    <recommendedName>
        <fullName evidence="7">Hyaluronidase</fullName>
        <ecNumber evidence="7">3.2.1.35</ecNumber>
    </recommendedName>
</protein>
<evidence type="ECO:0000256" key="6">
    <source>
        <dbReference type="PROSITE-ProRule" id="PRU00076"/>
    </source>
</evidence>
<evidence type="ECO:0000313" key="10">
    <source>
        <dbReference type="Proteomes" id="UP000887575"/>
    </source>
</evidence>
<dbReference type="PROSITE" id="PS50026">
    <property type="entry name" value="EGF_3"/>
    <property type="match status" value="1"/>
</dbReference>
<dbReference type="GO" id="GO:0004415">
    <property type="term" value="F:hyalurononglucosaminidase activity"/>
    <property type="evidence" value="ECO:0007669"/>
    <property type="project" value="UniProtKB-UniRule"/>
</dbReference>
<dbReference type="PANTHER" id="PTHR11769">
    <property type="entry name" value="HYALURONIDASE"/>
    <property type="match status" value="1"/>
</dbReference>
<dbReference type="InterPro" id="IPR017853">
    <property type="entry name" value="GH"/>
</dbReference>
<dbReference type="EC" id="3.2.1.35" evidence="7"/>
<evidence type="ECO:0000256" key="2">
    <source>
        <dbReference type="ARBA" id="ARBA00023157"/>
    </source>
</evidence>
<feature type="domain" description="EGF-like" evidence="9">
    <location>
        <begin position="355"/>
        <end position="401"/>
    </location>
</feature>
<dbReference type="PIRSF" id="PIRSF038193">
    <property type="entry name" value="Hyaluronidase"/>
    <property type="match status" value="1"/>
</dbReference>
<keyword evidence="2 5" id="KW-1015">Disulfide bond</keyword>
<reference evidence="11" key="1">
    <citation type="submission" date="2024-02" db="UniProtKB">
        <authorList>
            <consortium name="WormBaseParasite"/>
        </authorList>
    </citation>
    <scope>IDENTIFICATION</scope>
</reference>
<dbReference type="PANTHER" id="PTHR11769:SF35">
    <property type="entry name" value="HYALURONIDASE"/>
    <property type="match status" value="1"/>
</dbReference>
<dbReference type="AlphaFoldDB" id="A0AAF3EKB3"/>
<dbReference type="GO" id="GO:0030214">
    <property type="term" value="P:hyaluronan catabolic process"/>
    <property type="evidence" value="ECO:0007669"/>
    <property type="project" value="TreeGrafter"/>
</dbReference>
<comment type="similarity">
    <text evidence="1 3 7">Belongs to the glycosyl hydrolase 56 family.</text>
</comment>
<dbReference type="PROSITE" id="PS01186">
    <property type="entry name" value="EGF_2"/>
    <property type="match status" value="1"/>
</dbReference>
<feature type="disulfide bond" evidence="5">
    <location>
        <begin position="359"/>
        <end position="370"/>
    </location>
</feature>
<dbReference type="SUPFAM" id="SSF51445">
    <property type="entry name" value="(Trans)glycosidases"/>
    <property type="match status" value="1"/>
</dbReference>
<feature type="chain" id="PRO_5041937321" description="Hyaluronidase" evidence="8">
    <location>
        <begin position="18"/>
        <end position="419"/>
    </location>
</feature>
<dbReference type="InterPro" id="IPR013785">
    <property type="entry name" value="Aldolase_TIM"/>
</dbReference>
<name>A0AAF3EKB3_9BILA</name>
<dbReference type="InterPro" id="IPR018155">
    <property type="entry name" value="Hyaluronidase"/>
</dbReference>
<comment type="catalytic activity">
    <reaction evidence="7">
        <text>Random hydrolysis of (1-&gt;4)-linkages between N-acetyl-beta-D-glucosamine and D-glucuronate residues in hyaluronate.</text>
        <dbReference type="EC" id="3.2.1.35"/>
    </reaction>
</comment>
<evidence type="ECO:0000256" key="4">
    <source>
        <dbReference type="PIRSR" id="PIRSR038193-1"/>
    </source>
</evidence>
<dbReference type="Pfam" id="PF01630">
    <property type="entry name" value="Glyco_hydro_56"/>
    <property type="match status" value="1"/>
</dbReference>
<evidence type="ECO:0000259" key="9">
    <source>
        <dbReference type="PROSITE" id="PS50026"/>
    </source>
</evidence>
<feature type="active site" description="Proton donor" evidence="4">
    <location>
        <position position="121"/>
    </location>
</feature>